<name>A0A317C2N3_9GAMM</name>
<dbReference type="EMBL" id="QGKM01000075">
    <property type="protein sequence ID" value="PWQ92818.1"/>
    <property type="molecule type" value="Genomic_DNA"/>
</dbReference>
<gene>
    <name evidence="7" type="ORF">DKW60_18915</name>
</gene>
<evidence type="ECO:0000256" key="2">
    <source>
        <dbReference type="ARBA" id="ARBA00013064"/>
    </source>
</evidence>
<dbReference type="GO" id="GO:0004725">
    <property type="term" value="F:protein tyrosine phosphatase activity"/>
    <property type="evidence" value="ECO:0007669"/>
    <property type="project" value="UniProtKB-EC"/>
</dbReference>
<dbReference type="CDD" id="cd16343">
    <property type="entry name" value="LMWPTP"/>
    <property type="match status" value="1"/>
</dbReference>
<keyword evidence="3" id="KW-0378">Hydrolase</keyword>
<dbReference type="InterPro" id="IPR023485">
    <property type="entry name" value="Ptyr_pPase"/>
</dbReference>
<proteinExistence type="inferred from homology"/>
<dbReference type="RefSeq" id="WP_109839230.1">
    <property type="nucleotide sequence ID" value="NZ_QGKM01000075.1"/>
</dbReference>
<dbReference type="InterPro" id="IPR036196">
    <property type="entry name" value="Ptyr_pPase_sf"/>
</dbReference>
<feature type="active site" description="Proton donor" evidence="5">
    <location>
        <position position="125"/>
    </location>
</feature>
<evidence type="ECO:0000313" key="8">
    <source>
        <dbReference type="Proteomes" id="UP000245539"/>
    </source>
</evidence>
<dbReference type="Proteomes" id="UP000245539">
    <property type="component" value="Unassembled WGS sequence"/>
</dbReference>
<feature type="active site" description="Nucleophile" evidence="5">
    <location>
        <position position="8"/>
    </location>
</feature>
<feature type="active site" evidence="5">
    <location>
        <position position="14"/>
    </location>
</feature>
<keyword evidence="4" id="KW-0904">Protein phosphatase</keyword>
<dbReference type="SMART" id="SM00226">
    <property type="entry name" value="LMWPc"/>
    <property type="match status" value="1"/>
</dbReference>
<dbReference type="Pfam" id="PF01451">
    <property type="entry name" value="LMWPc"/>
    <property type="match status" value="1"/>
</dbReference>
<evidence type="ECO:0000313" key="7">
    <source>
        <dbReference type="EMBL" id="PWQ92818.1"/>
    </source>
</evidence>
<reference evidence="7 8" key="1">
    <citation type="submission" date="2018-05" db="EMBL/GenBank/DDBJ databases">
        <title>Leucothrix arctica sp. nov., isolated from Arctic seawater.</title>
        <authorList>
            <person name="Choi A."/>
            <person name="Baek K."/>
        </authorList>
    </citation>
    <scope>NUCLEOTIDE SEQUENCE [LARGE SCALE GENOMIC DNA]</scope>
    <source>
        <strain evidence="7 8">JCM 18388</strain>
    </source>
</reference>
<dbReference type="PRINTS" id="PR00719">
    <property type="entry name" value="LMWPTPASE"/>
</dbReference>
<dbReference type="PANTHER" id="PTHR11717">
    <property type="entry name" value="LOW MOLECULAR WEIGHT PROTEIN TYROSINE PHOSPHATASE"/>
    <property type="match status" value="1"/>
</dbReference>
<dbReference type="OrthoDB" id="9784339at2"/>
<protein>
    <recommendedName>
        <fullName evidence="2">protein-tyrosine-phosphatase</fullName>
        <ecNumber evidence="2">3.1.3.48</ecNumber>
    </recommendedName>
</protein>
<evidence type="ECO:0000256" key="1">
    <source>
        <dbReference type="ARBA" id="ARBA00011063"/>
    </source>
</evidence>
<dbReference type="EC" id="3.1.3.48" evidence="2"/>
<dbReference type="AlphaFoldDB" id="A0A317C2N3"/>
<dbReference type="InterPro" id="IPR050438">
    <property type="entry name" value="LMW_PTPase"/>
</dbReference>
<evidence type="ECO:0000256" key="5">
    <source>
        <dbReference type="PIRSR" id="PIRSR617867-1"/>
    </source>
</evidence>
<comment type="similarity">
    <text evidence="1">Belongs to the low molecular weight phosphotyrosine protein phosphatase family.</text>
</comment>
<comment type="caution">
    <text evidence="7">The sequence shown here is derived from an EMBL/GenBank/DDBJ whole genome shotgun (WGS) entry which is preliminary data.</text>
</comment>
<feature type="domain" description="Phosphotyrosine protein phosphatase I" evidence="6">
    <location>
        <begin position="2"/>
        <end position="149"/>
    </location>
</feature>
<dbReference type="PANTHER" id="PTHR11717:SF7">
    <property type="entry name" value="LOW MOLECULAR WEIGHT PHOSPHOTYROSINE PROTEIN PHOSPHATASE"/>
    <property type="match status" value="1"/>
</dbReference>
<sequence length="153" mass="17159">MTNVLFICMGNICRSPTAHGVFEHKVAEQGLSDQINVDSAGTHAYHIGEAPDPRSQAMARSRGYDLSAQRARQVETSDFTAFDYLIAMDRANYDNLLKIAPEDQKHKVHLCLSFAKNRPETEVPDPYYNDGFDDVLEMIEDASDGLLDHIKNN</sequence>
<dbReference type="FunFam" id="3.40.50.2300:FF:000113">
    <property type="entry name" value="Low molecular weight protein-tyrosine-phosphatase"/>
    <property type="match status" value="1"/>
</dbReference>
<accession>A0A317C2N3</accession>
<evidence type="ECO:0000256" key="3">
    <source>
        <dbReference type="ARBA" id="ARBA00022801"/>
    </source>
</evidence>
<dbReference type="InterPro" id="IPR017867">
    <property type="entry name" value="Tyr_phospatase_low_mol_wt"/>
</dbReference>
<organism evidence="7 8">
    <name type="scientific">Leucothrix pacifica</name>
    <dbReference type="NCBI Taxonomy" id="1247513"/>
    <lineage>
        <taxon>Bacteria</taxon>
        <taxon>Pseudomonadati</taxon>
        <taxon>Pseudomonadota</taxon>
        <taxon>Gammaproteobacteria</taxon>
        <taxon>Thiotrichales</taxon>
        <taxon>Thiotrichaceae</taxon>
        <taxon>Leucothrix</taxon>
    </lineage>
</organism>
<evidence type="ECO:0000256" key="4">
    <source>
        <dbReference type="ARBA" id="ARBA00022912"/>
    </source>
</evidence>
<dbReference type="Gene3D" id="3.40.50.2300">
    <property type="match status" value="1"/>
</dbReference>
<dbReference type="SUPFAM" id="SSF52788">
    <property type="entry name" value="Phosphotyrosine protein phosphatases I"/>
    <property type="match status" value="1"/>
</dbReference>
<keyword evidence="8" id="KW-1185">Reference proteome</keyword>
<evidence type="ECO:0000259" key="6">
    <source>
        <dbReference type="SMART" id="SM00226"/>
    </source>
</evidence>